<dbReference type="Proteomes" id="UP000231638">
    <property type="component" value="Unassembled WGS sequence"/>
</dbReference>
<name>A0A2D3WIG6_9BACT</name>
<feature type="chain" id="PRO_5013944746" evidence="1">
    <location>
        <begin position="18"/>
        <end position="91"/>
    </location>
</feature>
<proteinExistence type="predicted"/>
<keyword evidence="1" id="KW-0732">Signal</keyword>
<dbReference type="AlphaFoldDB" id="A0A2D3WIG6"/>
<reference evidence="2 3" key="1">
    <citation type="journal article" date="2017" name="Front. Microbiol.">
        <title>Comparative Genomic Analysis of the Class Epsilonproteobacteria and Proposed Reclassification to Epsilonbacteraeota (phyl. nov.).</title>
        <authorList>
            <person name="Waite D.W."/>
            <person name="Vanwonterghem I."/>
            <person name="Rinke C."/>
            <person name="Parks D.H."/>
            <person name="Zhang Y."/>
            <person name="Takai K."/>
            <person name="Sievert S.M."/>
            <person name="Simon J."/>
            <person name="Campbell B.J."/>
            <person name="Hanson T.E."/>
            <person name="Woyke T."/>
            <person name="Klotz M.G."/>
            <person name="Hugenholtz P."/>
        </authorList>
    </citation>
    <scope>NUCLEOTIDE SEQUENCE [LARGE SCALE GENOMIC DNA]</scope>
    <source>
        <strain evidence="2">UBA11420</strain>
    </source>
</reference>
<sequence>MKRIVTFALFLGIAAFASSEMNVLAKQEEDDIKKKVLFQGKEYYEKHLMQKNEEQEKNQNTFKDKKIYKKEDGTIDTFKTINDAKKEKSAN</sequence>
<dbReference type="STRING" id="366522.GCA_001548055_01842"/>
<organism evidence="2 3">
    <name type="scientific">Sulfurospirillum cavolei</name>
    <dbReference type="NCBI Taxonomy" id="366522"/>
    <lineage>
        <taxon>Bacteria</taxon>
        <taxon>Pseudomonadati</taxon>
        <taxon>Campylobacterota</taxon>
        <taxon>Epsilonproteobacteria</taxon>
        <taxon>Campylobacterales</taxon>
        <taxon>Sulfurospirillaceae</taxon>
        <taxon>Sulfurospirillum</taxon>
    </lineage>
</organism>
<accession>A0A2D3WIG6</accession>
<dbReference type="EMBL" id="DLUG01000148">
    <property type="protein sequence ID" value="DAB36313.1"/>
    <property type="molecule type" value="Genomic_DNA"/>
</dbReference>
<evidence type="ECO:0000313" key="3">
    <source>
        <dbReference type="Proteomes" id="UP000231638"/>
    </source>
</evidence>
<evidence type="ECO:0000256" key="1">
    <source>
        <dbReference type="SAM" id="SignalP"/>
    </source>
</evidence>
<gene>
    <name evidence="2" type="ORF">CFH80_05535</name>
</gene>
<feature type="signal peptide" evidence="1">
    <location>
        <begin position="1"/>
        <end position="17"/>
    </location>
</feature>
<comment type="caution">
    <text evidence="2">The sequence shown here is derived from an EMBL/GenBank/DDBJ whole genome shotgun (WGS) entry which is preliminary data.</text>
</comment>
<evidence type="ECO:0000313" key="2">
    <source>
        <dbReference type="EMBL" id="DAB36313.1"/>
    </source>
</evidence>
<protein>
    <submittedName>
        <fullName evidence="2">Uncharacterized protein</fullName>
    </submittedName>
</protein>